<dbReference type="OrthoDB" id="2018133at2759"/>
<reference evidence="8" key="1">
    <citation type="submission" date="2019-07" db="EMBL/GenBank/DDBJ databases">
        <title>De Novo Assembly of kiwifruit Actinidia rufa.</title>
        <authorList>
            <person name="Sugita-Konishi S."/>
            <person name="Sato K."/>
            <person name="Mori E."/>
            <person name="Abe Y."/>
            <person name="Kisaki G."/>
            <person name="Hamano K."/>
            <person name="Suezawa K."/>
            <person name="Otani M."/>
            <person name="Fukuda T."/>
            <person name="Manabe T."/>
            <person name="Gomi K."/>
            <person name="Tabuchi M."/>
            <person name="Akimitsu K."/>
            <person name="Kataoka I."/>
        </authorList>
    </citation>
    <scope>NUCLEOTIDE SEQUENCE [LARGE SCALE GENOMIC DNA]</scope>
    <source>
        <strain evidence="8">cv. Fuchu</strain>
    </source>
</reference>
<keyword evidence="4" id="KW-0456">Lyase</keyword>
<dbReference type="Proteomes" id="UP000585474">
    <property type="component" value="Unassembled WGS sequence"/>
</dbReference>
<dbReference type="InterPro" id="IPR036397">
    <property type="entry name" value="RNaseH_sf"/>
</dbReference>
<dbReference type="GO" id="GO:0016853">
    <property type="term" value="F:isomerase activity"/>
    <property type="evidence" value="ECO:0007669"/>
    <property type="project" value="UniProtKB-KW"/>
</dbReference>
<keyword evidence="2" id="KW-0560">Oxidoreductase</keyword>
<dbReference type="InterPro" id="IPR012337">
    <property type="entry name" value="RNaseH-like_sf"/>
</dbReference>
<evidence type="ECO:0000256" key="3">
    <source>
        <dbReference type="ARBA" id="ARBA00023235"/>
    </source>
</evidence>
<dbReference type="PANTHER" id="PTHR23309:SF9">
    <property type="entry name" value="PEROXISOMAL FATTY ACID BETA-OXIDATION MULTIFUNCTIONAL PROTEIN MFP2"/>
    <property type="match status" value="1"/>
</dbReference>
<evidence type="ECO:0000256" key="4">
    <source>
        <dbReference type="ARBA" id="ARBA00023239"/>
    </source>
</evidence>
<dbReference type="GO" id="GO:0003857">
    <property type="term" value="F:(3S)-3-hydroxyacyl-CoA dehydrogenase (NAD+) activity"/>
    <property type="evidence" value="ECO:0007669"/>
    <property type="project" value="TreeGrafter"/>
</dbReference>
<dbReference type="InterPro" id="IPR036291">
    <property type="entry name" value="NAD(P)-bd_dom_sf"/>
</dbReference>
<dbReference type="InterPro" id="IPR001584">
    <property type="entry name" value="Integrase_cat-core"/>
</dbReference>
<evidence type="ECO:0000256" key="1">
    <source>
        <dbReference type="ARBA" id="ARBA00005005"/>
    </source>
</evidence>
<gene>
    <name evidence="7" type="ORF">Acr_00g0104540</name>
</gene>
<evidence type="ECO:0000313" key="7">
    <source>
        <dbReference type="EMBL" id="GFS46883.1"/>
    </source>
</evidence>
<dbReference type="GO" id="GO:0003676">
    <property type="term" value="F:nucleic acid binding"/>
    <property type="evidence" value="ECO:0007669"/>
    <property type="project" value="InterPro"/>
</dbReference>
<dbReference type="GO" id="GO:0015074">
    <property type="term" value="P:DNA integration"/>
    <property type="evidence" value="ECO:0007669"/>
    <property type="project" value="InterPro"/>
</dbReference>
<dbReference type="Gene3D" id="3.40.50.720">
    <property type="entry name" value="NAD(P)-binding Rossmann-like Domain"/>
    <property type="match status" value="6"/>
</dbReference>
<evidence type="ECO:0000256" key="5">
    <source>
        <dbReference type="ARBA" id="ARBA00023268"/>
    </source>
</evidence>
<organism evidence="7 8">
    <name type="scientific">Actinidia rufa</name>
    <dbReference type="NCBI Taxonomy" id="165716"/>
    <lineage>
        <taxon>Eukaryota</taxon>
        <taxon>Viridiplantae</taxon>
        <taxon>Streptophyta</taxon>
        <taxon>Embryophyta</taxon>
        <taxon>Tracheophyta</taxon>
        <taxon>Spermatophyta</taxon>
        <taxon>Magnoliopsida</taxon>
        <taxon>eudicotyledons</taxon>
        <taxon>Gunneridae</taxon>
        <taxon>Pentapetalae</taxon>
        <taxon>asterids</taxon>
        <taxon>Ericales</taxon>
        <taxon>Actinidiaceae</taxon>
        <taxon>Actinidia</taxon>
    </lineage>
</organism>
<comment type="pathway">
    <text evidence="1">Lipid metabolism; fatty acid beta-oxidation.</text>
</comment>
<keyword evidence="5" id="KW-0511">Multifunctional enzyme</keyword>
<dbReference type="EMBL" id="BJWL01000483">
    <property type="protein sequence ID" value="GFS46883.1"/>
    <property type="molecule type" value="Genomic_DNA"/>
</dbReference>
<comment type="caution">
    <text evidence="7">The sequence shown here is derived from an EMBL/GenBank/DDBJ whole genome shotgun (WGS) entry which is preliminary data.</text>
</comment>
<evidence type="ECO:0000313" key="8">
    <source>
        <dbReference type="Proteomes" id="UP000585474"/>
    </source>
</evidence>
<name>A0A7J0E2N3_9ERIC</name>
<dbReference type="GO" id="GO:0070403">
    <property type="term" value="F:NAD+ binding"/>
    <property type="evidence" value="ECO:0007669"/>
    <property type="project" value="InterPro"/>
</dbReference>
<feature type="domain" description="Integrase catalytic" evidence="6">
    <location>
        <begin position="19"/>
        <end position="219"/>
    </location>
</feature>
<dbReference type="GO" id="GO:0016829">
    <property type="term" value="F:lyase activity"/>
    <property type="evidence" value="ECO:0007669"/>
    <property type="project" value="UniProtKB-KW"/>
</dbReference>
<keyword evidence="8" id="KW-1185">Reference proteome</keyword>
<proteinExistence type="predicted"/>
<dbReference type="GO" id="GO:0005777">
    <property type="term" value="C:peroxisome"/>
    <property type="evidence" value="ECO:0007669"/>
    <property type="project" value="TreeGrafter"/>
</dbReference>
<dbReference type="Pfam" id="PF02737">
    <property type="entry name" value="3HCDH_N"/>
    <property type="match status" value="6"/>
</dbReference>
<dbReference type="SUPFAM" id="SSF51735">
    <property type="entry name" value="NAD(P)-binding Rossmann-fold domains"/>
    <property type="match status" value="6"/>
</dbReference>
<dbReference type="GO" id="GO:0006635">
    <property type="term" value="P:fatty acid beta-oxidation"/>
    <property type="evidence" value="ECO:0007669"/>
    <property type="project" value="TreeGrafter"/>
</dbReference>
<accession>A0A7J0E2N3</accession>
<dbReference type="PANTHER" id="PTHR23309">
    <property type="entry name" value="3-HYDROXYACYL-COA DEHYROGENASE"/>
    <property type="match status" value="1"/>
</dbReference>
<dbReference type="SUPFAM" id="SSF53098">
    <property type="entry name" value="Ribonuclease H-like"/>
    <property type="match status" value="1"/>
</dbReference>
<sequence>MNQVQGDYLAKDLQMMAYLDEVKAMSMKIKDFKIRQILREESKKADALANLASTFDFISDRSVLMDFLPNSSINVSKTYCQVVTDPTIPKAIISDNARQFDNNGFSLFYLDLAIFNHFSLSGNPQANDQVKVINRMILRNLKEQAPNSSIHSCIDVVELGIVSGPVLDCGRKLKLSRTFTFRYLQELGPISLLNMEPQGMVPGITDRGLVPRQIKKVAILGGGLMGSGIATALILSNYPVVLKEVNEKFLQGGLDRVRGEARVLSSDSNLQSRVKKGKMTQEKLEKTLSLLKGALDYESFRDVDMVIEAVIENVSLKQQIFADLEKYCPPHCILASNTSTIDLNLIGEKTKSQDRIIGAHFFRKLKLSKDFYIQILARAWSTSSLLNVEPQGKMVVLLSELLMELGLVFNAMVPGITDRGLVPRQIKKVAILGGGLMGSGIATALILSNYPVVLKEVNEKFLQGGLDRVRGEARVLSSDSNLQSRVKKGKMTQEKLEKTLSLLKGALDYESFRDVDMVIEIEEILKFVRAQARIQAPNLEHPLACIDVVELGIVSGPRAGLWKEVEAFQGLLHSDTCKSLVHIFFAQRGTSRVPGITDRGLVPRQIKKVAILGGGLMGSGIATALILSNYPVVLKEVNEKFLQGGLDRVRGEARVLSSDSNLQSRVKKGKMTQEKLEKTLSLLKGALDYESFRDVDMVIEAVIENVSLKQQIFADLEKYCPPHCILASNTSTIDLNLIGEKTKSQDRIIGAHFFRIQAPNLEHPLACIDVVELGIVSGPRAGLWKEVEAFQGLLHSDTCKSLVHIFFAQRGTSRVPGITDRGLVPRQIKKVAILGGGLMGSGIATALILSNYPVVLKEVNEKFLQGGLDRVRGEARVLSSDSNLQSRVKKGKMTQEKLEKTLSLLKGALDYESFRDVDMVIEIEEILKFVRAQARIQAPNLEHPLACIDVVELGIVSGPRAGLWKEVEAFQGLLHSDTCKSLVHIFFAQRGTSRVPGITDRGLVPRQIKKVAILGGGLMGSGIATALILSNYPVVLKEVNEKFLQGGLDRVRGEARVLSSDSNLQSRVKKGKMTQEKLEKTLSLLKGALDYESFRDVDMVIEIEEILKFVRAQARIQAPNLEHPLACIDVVELGIVSGPRAGLWKEVEAFQGLLHSDTCKSLVHIFFAQRGTSRVPGITDRGLVPRQIKKVAILGGGLMGSGIATALILSNYPVVLKEVNEKFLQGGLDRVRGEARVLSSDSNLQSRVKKGKMTQEKLEKTLSLLKGALDYESFRDVDMVIEEVELSKDFCIQNIARACPLFFARGTSLLEDGVLLSELLMELGFGNAMVPGITIGSSTKTIKKVAILVVIMGLG</sequence>
<evidence type="ECO:0000259" key="6">
    <source>
        <dbReference type="PROSITE" id="PS50994"/>
    </source>
</evidence>
<dbReference type="InterPro" id="IPR006176">
    <property type="entry name" value="3-OHacyl-CoA_DH_NAD-bd"/>
</dbReference>
<keyword evidence="3" id="KW-0413">Isomerase</keyword>
<evidence type="ECO:0000256" key="2">
    <source>
        <dbReference type="ARBA" id="ARBA00023002"/>
    </source>
</evidence>
<dbReference type="PROSITE" id="PS50994">
    <property type="entry name" value="INTEGRASE"/>
    <property type="match status" value="1"/>
</dbReference>
<dbReference type="Gene3D" id="3.30.420.10">
    <property type="entry name" value="Ribonuclease H-like superfamily/Ribonuclease H"/>
    <property type="match status" value="1"/>
</dbReference>
<protein>
    <submittedName>
        <fullName evidence="7">Multifunctional protein 2</fullName>
    </submittedName>
</protein>
<dbReference type="FunFam" id="3.40.50.720:FF:000009">
    <property type="entry name" value="Fatty oxidation complex, alpha subunit"/>
    <property type="match status" value="2"/>
</dbReference>